<dbReference type="PROSITE" id="PS51257">
    <property type="entry name" value="PROKAR_LIPOPROTEIN"/>
    <property type="match status" value="1"/>
</dbReference>
<dbReference type="EMBL" id="SODV01000001">
    <property type="protein sequence ID" value="TDW99261.1"/>
    <property type="molecule type" value="Genomic_DNA"/>
</dbReference>
<dbReference type="RefSeq" id="WP_133989806.1">
    <property type="nucleotide sequence ID" value="NZ_SODV01000001.1"/>
</dbReference>
<reference evidence="2 3" key="1">
    <citation type="submission" date="2019-03" db="EMBL/GenBank/DDBJ databases">
        <title>Genomic Encyclopedia of Type Strains, Phase IV (KMG-IV): sequencing the most valuable type-strain genomes for metagenomic binning, comparative biology and taxonomic classification.</title>
        <authorList>
            <person name="Goeker M."/>
        </authorList>
    </citation>
    <scope>NUCLEOTIDE SEQUENCE [LARGE SCALE GENOMIC DNA]</scope>
    <source>
        <strain evidence="2 3">DSM 100059</strain>
    </source>
</reference>
<gene>
    <name evidence="2" type="ORF">EDB95_0270</name>
</gene>
<evidence type="ECO:0000256" key="1">
    <source>
        <dbReference type="SAM" id="SignalP"/>
    </source>
</evidence>
<comment type="caution">
    <text evidence="2">The sequence shown here is derived from an EMBL/GenBank/DDBJ whole genome shotgun (WGS) entry which is preliminary data.</text>
</comment>
<dbReference type="Proteomes" id="UP000294498">
    <property type="component" value="Unassembled WGS sequence"/>
</dbReference>
<evidence type="ECO:0000313" key="3">
    <source>
        <dbReference type="Proteomes" id="UP000294498"/>
    </source>
</evidence>
<evidence type="ECO:0000313" key="2">
    <source>
        <dbReference type="EMBL" id="TDW99261.1"/>
    </source>
</evidence>
<keyword evidence="3" id="KW-1185">Reference proteome</keyword>
<protein>
    <submittedName>
        <fullName evidence="2">Uncharacterized protein</fullName>
    </submittedName>
</protein>
<dbReference type="OrthoDB" id="995425at2"/>
<feature type="chain" id="PRO_5020706711" evidence="1">
    <location>
        <begin position="21"/>
        <end position="185"/>
    </location>
</feature>
<accession>A0A4R8DMN3</accession>
<organism evidence="2 3">
    <name type="scientific">Dinghuibacter silviterrae</name>
    <dbReference type="NCBI Taxonomy" id="1539049"/>
    <lineage>
        <taxon>Bacteria</taxon>
        <taxon>Pseudomonadati</taxon>
        <taxon>Bacteroidota</taxon>
        <taxon>Chitinophagia</taxon>
        <taxon>Chitinophagales</taxon>
        <taxon>Chitinophagaceae</taxon>
        <taxon>Dinghuibacter</taxon>
    </lineage>
</organism>
<name>A0A4R8DMN3_9BACT</name>
<proteinExistence type="predicted"/>
<sequence length="185" mass="20318">MKISPAPIFPLILLCACHFAKTDSPKANDTTLVARDTVSPHDTVPATADRPLPLGPHLTDTTFAGGSFILFLRPNEARFNFYDSASEKEDNGINEADSDFGVGISNTFDSLKANPKYKNIQGLVSMDRYILIKDCAGGPLLVDRDTVSYGIILSAKGKSIYTSYNSVHSGDYLQDIDSYFFHEER</sequence>
<feature type="signal peptide" evidence="1">
    <location>
        <begin position="1"/>
        <end position="20"/>
    </location>
</feature>
<dbReference type="AlphaFoldDB" id="A0A4R8DMN3"/>
<keyword evidence="1" id="KW-0732">Signal</keyword>